<accession>A0A6M3JBM8</accession>
<name>A0A6M3JBM8_9ZZZZ</name>
<sequence>MAKGSVTHHRNTLTNDEENVEICLNCPKPECVGEYCELVNPDLVVRQRTRMKVKYKKKGDVDG</sequence>
<proteinExistence type="predicted"/>
<dbReference type="AlphaFoldDB" id="A0A6M3JBM8"/>
<gene>
    <name evidence="2" type="ORF">MM415A00570_0037</name>
    <name evidence="1" type="ORF">MM415B00353_0014</name>
</gene>
<evidence type="ECO:0000313" key="1">
    <source>
        <dbReference type="EMBL" id="QJA66367.1"/>
    </source>
</evidence>
<evidence type="ECO:0000313" key="2">
    <source>
        <dbReference type="EMBL" id="QJA81226.1"/>
    </source>
</evidence>
<organism evidence="1">
    <name type="scientific">viral metagenome</name>
    <dbReference type="NCBI Taxonomy" id="1070528"/>
    <lineage>
        <taxon>unclassified sequences</taxon>
        <taxon>metagenomes</taxon>
        <taxon>organismal metagenomes</taxon>
    </lineage>
</organism>
<reference evidence="1" key="1">
    <citation type="submission" date="2020-03" db="EMBL/GenBank/DDBJ databases">
        <title>The deep terrestrial virosphere.</title>
        <authorList>
            <person name="Holmfeldt K."/>
            <person name="Nilsson E."/>
            <person name="Simone D."/>
            <person name="Lopez-Fernandez M."/>
            <person name="Wu X."/>
            <person name="de Brujin I."/>
            <person name="Lundin D."/>
            <person name="Andersson A."/>
            <person name="Bertilsson S."/>
            <person name="Dopson M."/>
        </authorList>
    </citation>
    <scope>NUCLEOTIDE SEQUENCE</scope>
    <source>
        <strain evidence="2">MM415A00570</strain>
        <strain evidence="1">MM415B00353</strain>
    </source>
</reference>
<dbReference type="EMBL" id="MT142451">
    <property type="protein sequence ID" value="QJA81226.1"/>
    <property type="molecule type" value="Genomic_DNA"/>
</dbReference>
<protein>
    <submittedName>
        <fullName evidence="1">Uncharacterized protein</fullName>
    </submittedName>
</protein>
<dbReference type="EMBL" id="MT141554">
    <property type="protein sequence ID" value="QJA66367.1"/>
    <property type="molecule type" value="Genomic_DNA"/>
</dbReference>